<proteinExistence type="predicted"/>
<dbReference type="EMBL" id="JAVHJV010000014">
    <property type="protein sequence ID" value="KAK5938160.1"/>
    <property type="molecule type" value="Genomic_DNA"/>
</dbReference>
<dbReference type="SUPFAM" id="SSF54695">
    <property type="entry name" value="POZ domain"/>
    <property type="match status" value="1"/>
</dbReference>
<dbReference type="Proteomes" id="UP001334248">
    <property type="component" value="Unassembled WGS sequence"/>
</dbReference>
<dbReference type="GeneID" id="90003198"/>
<comment type="caution">
    <text evidence="2">The sequence shown here is derived from an EMBL/GenBank/DDBJ whole genome shotgun (WGS) entry which is preliminary data.</text>
</comment>
<organism evidence="2 3">
    <name type="scientific">Knufia obscura</name>
    <dbReference type="NCBI Taxonomy" id="1635080"/>
    <lineage>
        <taxon>Eukaryota</taxon>
        <taxon>Fungi</taxon>
        <taxon>Dikarya</taxon>
        <taxon>Ascomycota</taxon>
        <taxon>Pezizomycotina</taxon>
        <taxon>Eurotiomycetes</taxon>
        <taxon>Chaetothyriomycetidae</taxon>
        <taxon>Chaetothyriales</taxon>
        <taxon>Trichomeriaceae</taxon>
        <taxon>Knufia</taxon>
    </lineage>
</organism>
<dbReference type="RefSeq" id="XP_064726250.1">
    <property type="nucleotide sequence ID" value="XM_064878142.1"/>
</dbReference>
<evidence type="ECO:0000313" key="2">
    <source>
        <dbReference type="EMBL" id="KAK5938160.1"/>
    </source>
</evidence>
<name>A0ABR0RC00_9EURO</name>
<protein>
    <recommendedName>
        <fullName evidence="1">BTB domain-containing protein</fullName>
    </recommendedName>
</protein>
<keyword evidence="3" id="KW-1185">Reference proteome</keyword>
<dbReference type="InterPro" id="IPR011333">
    <property type="entry name" value="SKP1/BTB/POZ_sf"/>
</dbReference>
<reference evidence="2 3" key="1">
    <citation type="journal article" date="2023" name="Res Sq">
        <title>Genomic and morphological characterization of Knufia obscura isolated from the Mars 2020 spacecraft assembly facility.</title>
        <authorList>
            <person name="Chander A.M."/>
            <person name="Teixeira M.M."/>
            <person name="Singh N.K."/>
            <person name="Williams M.P."/>
            <person name="Parker C.W."/>
            <person name="Leo P."/>
            <person name="Stajich J.E."/>
            <person name="Torok T."/>
            <person name="Tighe S."/>
            <person name="Mason C.E."/>
            <person name="Venkateswaran K."/>
        </authorList>
    </citation>
    <scope>NUCLEOTIDE SEQUENCE [LARGE SCALE GENOMIC DNA]</scope>
    <source>
        <strain evidence="2 3">CCFEE 5817</strain>
    </source>
</reference>
<evidence type="ECO:0000259" key="1">
    <source>
        <dbReference type="PROSITE" id="PS50097"/>
    </source>
</evidence>
<dbReference type="PANTHER" id="PTHR47843">
    <property type="entry name" value="BTB DOMAIN-CONTAINING PROTEIN-RELATED"/>
    <property type="match status" value="1"/>
</dbReference>
<dbReference type="Pfam" id="PF00651">
    <property type="entry name" value="BTB"/>
    <property type="match status" value="1"/>
</dbReference>
<accession>A0ABR0RC00</accession>
<sequence>MALNSSANAGKASCKTATDFSELLTDDTFVFLVGPEKKRYNVHVSVLGNISEPLRYMMTNGTMEESINKEASLSNVEPEVFGQLLQSAYRGLCGVSEGVNGQPVRADPPAQFTCHRCDSSVNNGDTTEYYPFCTHSCSASYKQCARNASTGSHTYTVFCAVYNCGTSMTLRNATPPDWICMDCFNYPSHRKEYPKNEAALGGAITSAIASGPQFRARLYGCRGLTHREFSDHIESHRSGCGKASDLVEQAKVYIFANQYMIADLEDVALHKMHRNLNAFNLNADTIDDLIDLHLLTYADTSDDGDILKGTSDRLRDLVMGYIADRASDLSKYETFRAMLGAGGPQTADFIALTFAKK</sequence>
<dbReference type="PANTHER" id="PTHR47843:SF2">
    <property type="entry name" value="BTB DOMAIN-CONTAINING PROTEIN"/>
    <property type="match status" value="1"/>
</dbReference>
<feature type="domain" description="BTB" evidence="1">
    <location>
        <begin position="27"/>
        <end position="97"/>
    </location>
</feature>
<dbReference type="InterPro" id="IPR000210">
    <property type="entry name" value="BTB/POZ_dom"/>
</dbReference>
<evidence type="ECO:0000313" key="3">
    <source>
        <dbReference type="Proteomes" id="UP001334248"/>
    </source>
</evidence>
<dbReference type="PROSITE" id="PS50097">
    <property type="entry name" value="BTB"/>
    <property type="match status" value="1"/>
</dbReference>
<dbReference type="Gene3D" id="3.30.710.10">
    <property type="entry name" value="Potassium Channel Kv1.1, Chain A"/>
    <property type="match status" value="1"/>
</dbReference>
<gene>
    <name evidence="2" type="ORF">PMZ80_009749</name>
</gene>